<keyword evidence="3" id="KW-0238">DNA-binding</keyword>
<name>A0ABR2SI83_9ROSI</name>
<dbReference type="SUPFAM" id="SSF118290">
    <property type="entry name" value="WRKY DNA-binding domain"/>
    <property type="match status" value="1"/>
</dbReference>
<gene>
    <name evidence="8" type="ORF">V6N11_064845</name>
</gene>
<dbReference type="InterPro" id="IPR044810">
    <property type="entry name" value="WRKY_plant"/>
</dbReference>
<feature type="region of interest" description="Disordered" evidence="6">
    <location>
        <begin position="194"/>
        <end position="219"/>
    </location>
</feature>
<dbReference type="InterPro" id="IPR003657">
    <property type="entry name" value="WRKY_dom"/>
</dbReference>
<evidence type="ECO:0000259" key="7">
    <source>
        <dbReference type="PROSITE" id="PS50811"/>
    </source>
</evidence>
<accession>A0ABR2SI83</accession>
<feature type="domain" description="WRKY" evidence="7">
    <location>
        <begin position="114"/>
        <end position="177"/>
    </location>
</feature>
<comment type="caution">
    <text evidence="8">The sequence shown here is derived from an EMBL/GenBank/DDBJ whole genome shotgun (WGS) entry which is preliminary data.</text>
</comment>
<evidence type="ECO:0000256" key="1">
    <source>
        <dbReference type="ARBA" id="ARBA00004123"/>
    </source>
</evidence>
<dbReference type="PANTHER" id="PTHR31282">
    <property type="entry name" value="WRKY TRANSCRIPTION FACTOR 21-RELATED"/>
    <property type="match status" value="1"/>
</dbReference>
<dbReference type="Pfam" id="PF03106">
    <property type="entry name" value="WRKY"/>
    <property type="match status" value="1"/>
</dbReference>
<protein>
    <recommendedName>
        <fullName evidence="7">WRKY domain-containing protein</fullName>
    </recommendedName>
</protein>
<proteinExistence type="predicted"/>
<dbReference type="SMART" id="SM00774">
    <property type="entry name" value="WRKY"/>
    <property type="match status" value="1"/>
</dbReference>
<sequence length="278" mass="31586">MDTLSPWSNKERVIEQLMHGQESATQLQILFHNHKHPSEESGASSAEELLQNILTTFNHTLSALSCIEAAEVSQDQTTCNDDSPWCEDRSRQRLGSKAKRGCYKRKRGAQTWTIVSATMEDGHSWRKYGQKKILNSKHPRSYFRCTRKYGQGCRAMKQVQRMEDDPQMYESTYIGTHTCMDSFRAPQIIPDSECWESPQIPSKPSLKRDAKEGTRTGNDVMDLDPMVWKEILVADGLDCSSEPGMGSDYGALQYGFLNNKAVEFETGFHFDESGHLMV</sequence>
<organism evidence="8 9">
    <name type="scientific">Hibiscus sabdariffa</name>
    <name type="common">roselle</name>
    <dbReference type="NCBI Taxonomy" id="183260"/>
    <lineage>
        <taxon>Eukaryota</taxon>
        <taxon>Viridiplantae</taxon>
        <taxon>Streptophyta</taxon>
        <taxon>Embryophyta</taxon>
        <taxon>Tracheophyta</taxon>
        <taxon>Spermatophyta</taxon>
        <taxon>Magnoliopsida</taxon>
        <taxon>eudicotyledons</taxon>
        <taxon>Gunneridae</taxon>
        <taxon>Pentapetalae</taxon>
        <taxon>rosids</taxon>
        <taxon>malvids</taxon>
        <taxon>Malvales</taxon>
        <taxon>Malvaceae</taxon>
        <taxon>Malvoideae</taxon>
        <taxon>Hibiscus</taxon>
    </lineage>
</organism>
<dbReference type="Gene3D" id="2.20.25.80">
    <property type="entry name" value="WRKY domain"/>
    <property type="match status" value="1"/>
</dbReference>
<evidence type="ECO:0000256" key="6">
    <source>
        <dbReference type="SAM" id="MobiDB-lite"/>
    </source>
</evidence>
<evidence type="ECO:0000256" key="4">
    <source>
        <dbReference type="ARBA" id="ARBA00023163"/>
    </source>
</evidence>
<evidence type="ECO:0000313" key="9">
    <source>
        <dbReference type="Proteomes" id="UP001396334"/>
    </source>
</evidence>
<evidence type="ECO:0000256" key="2">
    <source>
        <dbReference type="ARBA" id="ARBA00023015"/>
    </source>
</evidence>
<dbReference type="EMBL" id="JBBPBN010000014">
    <property type="protein sequence ID" value="KAK9024942.1"/>
    <property type="molecule type" value="Genomic_DNA"/>
</dbReference>
<dbReference type="InterPro" id="IPR036576">
    <property type="entry name" value="WRKY_dom_sf"/>
</dbReference>
<comment type="subcellular location">
    <subcellularLocation>
        <location evidence="1">Nucleus</location>
    </subcellularLocation>
</comment>
<keyword evidence="4" id="KW-0804">Transcription</keyword>
<keyword evidence="2" id="KW-0805">Transcription regulation</keyword>
<keyword evidence="5" id="KW-0539">Nucleus</keyword>
<evidence type="ECO:0000256" key="3">
    <source>
        <dbReference type="ARBA" id="ARBA00023125"/>
    </source>
</evidence>
<evidence type="ECO:0000256" key="5">
    <source>
        <dbReference type="ARBA" id="ARBA00023242"/>
    </source>
</evidence>
<keyword evidence="9" id="KW-1185">Reference proteome</keyword>
<evidence type="ECO:0000313" key="8">
    <source>
        <dbReference type="EMBL" id="KAK9024942.1"/>
    </source>
</evidence>
<dbReference type="Proteomes" id="UP001396334">
    <property type="component" value="Unassembled WGS sequence"/>
</dbReference>
<dbReference type="PROSITE" id="PS50811">
    <property type="entry name" value="WRKY"/>
    <property type="match status" value="1"/>
</dbReference>
<reference evidence="8 9" key="1">
    <citation type="journal article" date="2024" name="G3 (Bethesda)">
        <title>Genome assembly of Hibiscus sabdariffa L. provides insights into metabolisms of medicinal natural products.</title>
        <authorList>
            <person name="Kim T."/>
        </authorList>
    </citation>
    <scope>NUCLEOTIDE SEQUENCE [LARGE SCALE GENOMIC DNA]</scope>
    <source>
        <strain evidence="8">TK-2024</strain>
        <tissue evidence="8">Old leaves</tissue>
    </source>
</reference>